<dbReference type="RefSeq" id="WP_071455619.1">
    <property type="nucleotide sequence ID" value="NZ_CP017675.1"/>
</dbReference>
<dbReference type="InterPro" id="IPR011050">
    <property type="entry name" value="Pectin_lyase_fold/virulence"/>
</dbReference>
<reference evidence="2 3" key="1">
    <citation type="submission" date="2016-10" db="EMBL/GenBank/DDBJ databases">
        <title>Description of Gloeomargarita lithophora gen. nov., sp. nov., a thylakoid-bearing basal-branching cyanobacterium with intracellular carbonates, and proposal for Gloeomargaritales ord. nov.</title>
        <authorList>
            <person name="Moreira D."/>
            <person name="Tavera R."/>
            <person name="Benzerara K."/>
            <person name="Skouri-Panet F."/>
            <person name="Couradeau E."/>
            <person name="Gerard E."/>
            <person name="Loussert C."/>
            <person name="Novelo E."/>
            <person name="Zivanovic Y."/>
            <person name="Lopez-Garcia P."/>
        </authorList>
    </citation>
    <scope>NUCLEOTIDE SEQUENCE [LARGE SCALE GENOMIC DNA]</scope>
    <source>
        <strain evidence="2 3">D10</strain>
    </source>
</reference>
<dbReference type="InterPro" id="IPR024983">
    <property type="entry name" value="CHAT_dom"/>
</dbReference>
<dbReference type="NCBIfam" id="TIGR01901">
    <property type="entry name" value="adhes_NPXG"/>
    <property type="match status" value="1"/>
</dbReference>
<dbReference type="Proteomes" id="UP000180235">
    <property type="component" value="Chromosome"/>
</dbReference>
<dbReference type="OrthoDB" id="446317at2"/>
<feature type="domain" description="Filamentous haemagglutinin FhaB/tRNA nuclease CdiA-like TPS" evidence="1">
    <location>
        <begin position="9"/>
        <end position="119"/>
    </location>
</feature>
<evidence type="ECO:0000313" key="3">
    <source>
        <dbReference type="Proteomes" id="UP000180235"/>
    </source>
</evidence>
<dbReference type="SUPFAM" id="SSF51126">
    <property type="entry name" value="Pectin lyase-like"/>
    <property type="match status" value="1"/>
</dbReference>
<dbReference type="Gene3D" id="2.160.20.10">
    <property type="entry name" value="Single-stranded right-handed beta-helix, Pectin lyase-like"/>
    <property type="match status" value="2"/>
</dbReference>
<protein>
    <submittedName>
        <fullName evidence="2">Filamentous hemagglutinin family outer membrane protein</fullName>
    </submittedName>
</protein>
<evidence type="ECO:0000313" key="2">
    <source>
        <dbReference type="EMBL" id="APB35306.1"/>
    </source>
</evidence>
<accession>A0A1J0AH84</accession>
<sequence>MSVRAQITPNGLGTQVNQNGNTFNIQGGTQSGRNLFHSFHQFGLNQGQVANFFSNPNIANILARVNGGSASYINGLIQVLGGNSNLFLMNPAGIIFGPNASLNVPAAFTATTADRILFPGGSFNAYGNNDYAQLVGEPIGFAFDRKDPAAIVNEGKLTVNPGQSVSLIAGQVINTGTIQAPNGNITITAVPGENLVRLSQTGQLLSLEFNPQQAAQYADNAGNIPITRLPELLTGGGVTTVTQNSNGTVSVAGSNLQIPTATGTTIISGKLDVSSGNQTGGKVGVFGTNIALVNSEISASGFTGGGEILIGGEFQGKGTQPNAQYTFVNNTSKLSADAISTGDGGRVIVWADKNTQFSGTIAAKGGELSGNGGFVEVSGKENLGFQGKVDTSAPQGKAGTLLLDPNNITIDLIGLNDLEILDGEILFGDGGTGDFTISTLALVLALVNGDVILQATNNITLQTTINYNGIGANRNLTFEANNNIFINAGIFDSAPGGESLNVNFQANFDGIGGGNVVLNDPLIKTEGANFTASGVDINVKAGSVIETISPTGNSGNITLNGTGQVAIFGGATVTTSTNANNNAGNIIINAVSNITIDDFLSTGVVGLGTGNAGSISIASTNGNITTTSLNAQTQGTGTAGDITLSALGITTTGGTITNSSTGGGTPGNISLTATDSGINIVNTQILSGGGMITIDGTSTSGSGVIIQNNSIINSGTGGINITGFTNANVDDTDGILISSGSEITSLDSFIEIFGTNEASGGDDQSGVRFNTGGKIIGLGTTDIQIDGLSSLSPVNTSGVRLETAGTVISADQGNINIRGGGRNTDPSTRSVFIDATSDIISNKNVFVDGNGVVPNGGNINLLGNINGSEVGVSGVGITQVNNISASGGDIFVGGELGATILAGGIVSTSAVGFDSGNITLESSAGAVNILGTITTEALGNDNAGNITINAAGNFSADTLISSSVTGVGTGNAGDISITSGASLLLNSNLFTTTDGTGKGGNITLNSTGIIDTNAGLVSSASTGGGDGGNITFNAGGNILVNNIFNTGEAGGNVSLTSTTGDIDLSAASFGISTAGPSLGSGDITLTANNGSIINAANLFSSSLDSQSGSINITAGSDVNVGTFNSASDNGIGGNITVNAGGDIFVGNTLANVTVLGSGTGGDISFTSSNGLIQIIGNTDTSTLGTGVAGSVNLTAKNSINVSTPIFTVANGAAASGDITITSINSTITTDQLNSSSFTSGDGGKVTLGAFGDITVNEEIFTTANGLDHGGAIEITSTNGKVDIIGQVNSLSTFASAGDVTITAKNSVNLAGGLLAPGANGGGDVSVVSNTDSITIGNLSLNTIGGNGTGGTVNLQAATTIDVPFGIETTSNLQGGDIKLIAGGDITVGNGTFLGLRSFGTASGNAGTIQITSTGGSLNVNSNPFEGIIASATSGTAGSININVANDVNVTGQITSGSTNSISKSTTITAGGDVNVLGKVQASSNVAGGAGLITIDGADITLTDGWGTGNGGGVKITADTLTTGASNSGSSAVNLTVGDVNFLGTIEGFGFLGAGTITITAPTGGVFVNDTGLGLNLTPGDLAQLSGFSTVTLGSSTIPLTVGIGGITFTSSAVLVGNTVNVQGNVTSPGTLTLAAANNLNVIGDLDATAINLNSGGGSNFSGNLTSAGGAISFNIASVINLTQNLNLNDPTTIQAGSINANGFNIFNTNFDTNILAPGAINLNDIITSGGAVTINSGSSVAINKIQTFSPMGSGAITISASGDIKTGNLQTEIISFAVDGAPISLTSGGTVTTGDILTFSQGGGNGGAVNIIASTAVTTQAIDTSSTTGIGGKVFIDPIGDVQVKYINTQGGTQGGDVDITAGRYFRAIGAFTDNGGVTASISTRGGSGGAITIKHGGNGIVPFIVGDASVNGTLGAITTGGFTILPFEEFLNSTILGNIRILTLGAGSNSIVNNILFSVELGDSPLEIELDEGETTLDTDAIDTAEIADRLAAGDIEAVATLDQLFADQFADFYGAEPLNNFRTVAEVQNALADMAAQTGTRPALLYILADERQLNLVLIPPGRGQGVADIPILEVVLNNLESEVQLLTQKPGAPATYRAVPEAKGEVLAKTISQFLNGIKDPRQRNSENYKKPAQQLYQWLIAPIEAALEANKIDTIMLVPDVGLRTLPYGALFDGQQFLIEKYSIGQIPSINLVDMNYRKLQGSTVLAMGASEFKQQQPLPAVPIELQTIAQEWGGKVFMNQEFTIDNLVKERQRTQFQMLHLATHGEFRPSRLTDSYIEFWNDRLLLNQLRELPLRQPPVELMVLSACRTAVGDKNTELGFAGLAVGAGVKSVVASSWYVSDEGTLGLMSEFYQQLQNAPTKALALRQVQIGMIRGDVRLQNNQIVRPNRPAIKIDANIGNRQLSHPYYWAAFTMIGSPW</sequence>
<dbReference type="InterPro" id="IPR012334">
    <property type="entry name" value="Pectin_lyas_fold"/>
</dbReference>
<dbReference type="SMART" id="SM00710">
    <property type="entry name" value="PbH1"/>
    <property type="match status" value="4"/>
</dbReference>
<name>A0A1J0AH84_9CYAN</name>
<proteinExistence type="predicted"/>
<dbReference type="EMBL" id="CP017675">
    <property type="protein sequence ID" value="APB35306.1"/>
    <property type="molecule type" value="Genomic_DNA"/>
</dbReference>
<evidence type="ECO:0000259" key="1">
    <source>
        <dbReference type="SMART" id="SM00912"/>
    </source>
</evidence>
<gene>
    <name evidence="2" type="ORF">GlitD10_2961</name>
</gene>
<dbReference type="InterPro" id="IPR008638">
    <property type="entry name" value="FhaB/CdiA-like_TPS"/>
</dbReference>
<organism evidence="2 3">
    <name type="scientific">Gloeomargarita lithophora Alchichica-D10</name>
    <dbReference type="NCBI Taxonomy" id="1188229"/>
    <lineage>
        <taxon>Bacteria</taxon>
        <taxon>Bacillati</taxon>
        <taxon>Cyanobacteriota</taxon>
        <taxon>Cyanophyceae</taxon>
        <taxon>Gloeomargaritales</taxon>
        <taxon>Gloeomargaritaceae</taxon>
        <taxon>Gloeomargarita</taxon>
    </lineage>
</organism>
<dbReference type="STRING" id="1188229.GlitD10_2961"/>
<dbReference type="InterPro" id="IPR006626">
    <property type="entry name" value="PbH1"/>
</dbReference>
<dbReference type="KEGG" id="glt:GlitD10_2961"/>
<keyword evidence="3" id="KW-1185">Reference proteome</keyword>
<dbReference type="Pfam" id="PF05860">
    <property type="entry name" value="TPS"/>
    <property type="match status" value="1"/>
</dbReference>
<dbReference type="SMART" id="SM00912">
    <property type="entry name" value="Haemagg_act"/>
    <property type="match status" value="1"/>
</dbReference>
<dbReference type="Pfam" id="PF12770">
    <property type="entry name" value="CHAT"/>
    <property type="match status" value="1"/>
</dbReference>